<dbReference type="AlphaFoldDB" id="A0A644Y7B3"/>
<dbReference type="Pfam" id="PF18164">
    <property type="entry name" value="GNAT_C"/>
    <property type="match status" value="1"/>
</dbReference>
<evidence type="ECO:0000259" key="2">
    <source>
        <dbReference type="Pfam" id="PF18164"/>
    </source>
</evidence>
<feature type="domain" description="N-acyltransferase N-terminal" evidence="1">
    <location>
        <begin position="20"/>
        <end position="140"/>
    </location>
</feature>
<feature type="domain" description="GNAT-like C-terminal" evidence="2">
    <location>
        <begin position="144"/>
        <end position="291"/>
    </location>
</feature>
<name>A0A644Y7B3_9ZZZZ</name>
<protein>
    <recommendedName>
        <fullName evidence="4">GNAT-like C-terminal domain-containing protein</fullName>
    </recommendedName>
</protein>
<evidence type="ECO:0000259" key="1">
    <source>
        <dbReference type="Pfam" id="PF18082"/>
    </source>
</evidence>
<dbReference type="Pfam" id="PF18082">
    <property type="entry name" value="NAT_N"/>
    <property type="match status" value="1"/>
</dbReference>
<dbReference type="InterPro" id="IPR041273">
    <property type="entry name" value="NAT_N"/>
</dbReference>
<gene>
    <name evidence="3" type="ORF">SDC9_70548</name>
</gene>
<comment type="caution">
    <text evidence="3">The sequence shown here is derived from an EMBL/GenBank/DDBJ whole genome shotgun (WGS) entry which is preliminary data.</text>
</comment>
<dbReference type="EMBL" id="VSSQ01004179">
    <property type="protein sequence ID" value="MPM24067.1"/>
    <property type="molecule type" value="Genomic_DNA"/>
</dbReference>
<organism evidence="3">
    <name type="scientific">bioreactor metagenome</name>
    <dbReference type="NCBI Taxonomy" id="1076179"/>
    <lineage>
        <taxon>unclassified sequences</taxon>
        <taxon>metagenomes</taxon>
        <taxon>ecological metagenomes</taxon>
    </lineage>
</organism>
<proteinExistence type="predicted"/>
<dbReference type="Gene3D" id="3.40.630.120">
    <property type="match status" value="1"/>
</dbReference>
<evidence type="ECO:0008006" key="4">
    <source>
        <dbReference type="Google" id="ProtNLM"/>
    </source>
</evidence>
<accession>A0A644Y7B3</accession>
<sequence length="302" mass="33587">MAMSEIQRKASAMVLPRREEFIRRTGLAAETAAAVREFTANPANAMRILAFKTAIYDPESIATVPEDLNRPTAEAALSALAAALLSIPEGEKRCRRLGYPVRIFHEALADVGVWAKHCRRNTGLHGLARIGAVWTAESYRIRVAQFGRLQCNLEHRYHGDPIRDAAGRIALQAGDGVINLHIPEAGPMTPDACLKSMRRMRRFFERYRGDYDWQGGFCHSWMLDPALAAFLPQSSNIMWFQRLGPCVADAEPSDIEFRIFGSGGAASVRELNRFQQAIASALASGTRFHMGKLFIPREAFGR</sequence>
<reference evidence="3" key="1">
    <citation type="submission" date="2019-08" db="EMBL/GenBank/DDBJ databases">
        <authorList>
            <person name="Kucharzyk K."/>
            <person name="Murdoch R.W."/>
            <person name="Higgins S."/>
            <person name="Loffler F."/>
        </authorList>
    </citation>
    <scope>NUCLEOTIDE SEQUENCE</scope>
</reference>
<evidence type="ECO:0000313" key="3">
    <source>
        <dbReference type="EMBL" id="MPM24067.1"/>
    </source>
</evidence>
<dbReference type="InterPro" id="IPR041644">
    <property type="entry name" value="GNAT_C"/>
</dbReference>